<dbReference type="PROSITE" id="PS51225">
    <property type="entry name" value="MARVEL"/>
    <property type="match status" value="1"/>
</dbReference>
<evidence type="ECO:0000256" key="4">
    <source>
        <dbReference type="ARBA" id="ARBA00023136"/>
    </source>
</evidence>
<dbReference type="KEGG" id="emc:129344052"/>
<dbReference type="GeneID" id="129344052"/>
<dbReference type="PANTHER" id="PTHR22776">
    <property type="entry name" value="MARVEL-CONTAINING POTENTIAL LIPID RAFT-ASSOCIATED PROTEIN"/>
    <property type="match status" value="1"/>
</dbReference>
<keyword evidence="3 6" id="KW-1133">Transmembrane helix</keyword>
<dbReference type="InterPro" id="IPR008253">
    <property type="entry name" value="Marvel"/>
</dbReference>
<feature type="transmembrane region" description="Helical" evidence="6">
    <location>
        <begin position="42"/>
        <end position="63"/>
    </location>
</feature>
<keyword evidence="2 5" id="KW-0812">Transmembrane</keyword>
<feature type="transmembrane region" description="Helical" evidence="6">
    <location>
        <begin position="20"/>
        <end position="36"/>
    </location>
</feature>
<protein>
    <submittedName>
        <fullName evidence="9">Chemokine-like factor</fullName>
    </submittedName>
</protein>
<gene>
    <name evidence="9" type="primary">LOC129344052</name>
</gene>
<evidence type="ECO:0000256" key="2">
    <source>
        <dbReference type="ARBA" id="ARBA00022692"/>
    </source>
</evidence>
<feature type="transmembrane region" description="Helical" evidence="6">
    <location>
        <begin position="104"/>
        <end position="126"/>
    </location>
</feature>
<dbReference type="AlphaFoldDB" id="A0AA97KIJ8"/>
<reference evidence="9" key="1">
    <citation type="submission" date="2025-08" db="UniProtKB">
        <authorList>
            <consortium name="RefSeq"/>
        </authorList>
    </citation>
    <scope>IDENTIFICATION</scope>
    <source>
        <tissue evidence="9">Blood</tissue>
    </source>
</reference>
<proteinExistence type="predicted"/>
<comment type="subcellular location">
    <subcellularLocation>
        <location evidence="1">Membrane</location>
        <topology evidence="1">Multi-pass membrane protein</topology>
    </subcellularLocation>
</comment>
<evidence type="ECO:0000256" key="5">
    <source>
        <dbReference type="PROSITE-ProRule" id="PRU00581"/>
    </source>
</evidence>
<feature type="domain" description="MARVEL" evidence="7">
    <location>
        <begin position="10"/>
        <end position="130"/>
    </location>
</feature>
<keyword evidence="8" id="KW-1185">Reference proteome</keyword>
<evidence type="ECO:0000259" key="7">
    <source>
        <dbReference type="PROSITE" id="PS51225"/>
    </source>
</evidence>
<accession>A0AA97KIJ8</accession>
<evidence type="ECO:0000256" key="1">
    <source>
        <dbReference type="ARBA" id="ARBA00004141"/>
    </source>
</evidence>
<dbReference type="InterPro" id="IPR050578">
    <property type="entry name" value="MARVEL-CKLF_proteins"/>
</dbReference>
<evidence type="ECO:0000313" key="9">
    <source>
        <dbReference type="RefSeq" id="XP_054856506.1"/>
    </source>
</evidence>
<keyword evidence="4 5" id="KW-0472">Membrane</keyword>
<dbReference type="PANTHER" id="PTHR22776:SF45">
    <property type="entry name" value="CHEMOKINE-LIKE FACTOR"/>
    <property type="match status" value="1"/>
</dbReference>
<sequence>MVQLEVNVAFVRSLRGGLKIARMVLAFMAFVSFVAVRGHEAFITLVIMEFVIAALFFLLYLLSLQKKLHFFFWPLADAFNSLVAALFLIIVGLCATLIKTNTGTLVGGVFCLLLFVLCIVDAVVLLKMISFNKGASRNVTHN</sequence>
<evidence type="ECO:0000313" key="8">
    <source>
        <dbReference type="Proteomes" id="UP001190640"/>
    </source>
</evidence>
<organism evidence="8 9">
    <name type="scientific">Eublepharis macularius</name>
    <name type="common">Leopard gecko</name>
    <name type="synonym">Cyrtodactylus macularius</name>
    <dbReference type="NCBI Taxonomy" id="481883"/>
    <lineage>
        <taxon>Eukaryota</taxon>
        <taxon>Metazoa</taxon>
        <taxon>Chordata</taxon>
        <taxon>Craniata</taxon>
        <taxon>Vertebrata</taxon>
        <taxon>Euteleostomi</taxon>
        <taxon>Lepidosauria</taxon>
        <taxon>Squamata</taxon>
        <taxon>Bifurcata</taxon>
        <taxon>Gekkota</taxon>
        <taxon>Eublepharidae</taxon>
        <taxon>Eublepharinae</taxon>
        <taxon>Eublepharis</taxon>
    </lineage>
</organism>
<name>A0AA97KIJ8_EUBMA</name>
<feature type="transmembrane region" description="Helical" evidence="6">
    <location>
        <begin position="75"/>
        <end position="98"/>
    </location>
</feature>
<evidence type="ECO:0000256" key="6">
    <source>
        <dbReference type="SAM" id="Phobius"/>
    </source>
</evidence>
<dbReference type="GO" id="GO:0016020">
    <property type="term" value="C:membrane"/>
    <property type="evidence" value="ECO:0007669"/>
    <property type="project" value="UniProtKB-SubCell"/>
</dbReference>
<dbReference type="Proteomes" id="UP001190640">
    <property type="component" value="Chromosome 16"/>
</dbReference>
<evidence type="ECO:0000256" key="3">
    <source>
        <dbReference type="ARBA" id="ARBA00022989"/>
    </source>
</evidence>
<dbReference type="RefSeq" id="XP_054856506.1">
    <property type="nucleotide sequence ID" value="XM_055000531.1"/>
</dbReference>